<keyword evidence="1" id="KW-0433">Leucine-rich repeat</keyword>
<reference evidence="6" key="1">
    <citation type="submission" date="2025-08" db="UniProtKB">
        <authorList>
            <consortium name="Ensembl"/>
        </authorList>
    </citation>
    <scope>IDENTIFICATION</scope>
</reference>
<keyword evidence="4" id="KW-1133">Transmembrane helix</keyword>
<evidence type="ECO:0000256" key="1">
    <source>
        <dbReference type="ARBA" id="ARBA00022614"/>
    </source>
</evidence>
<keyword evidence="2" id="KW-0732">Signal</keyword>
<dbReference type="InterPro" id="IPR003591">
    <property type="entry name" value="Leu-rich_rpt_typical-subtyp"/>
</dbReference>
<dbReference type="InterPro" id="IPR050541">
    <property type="entry name" value="LRR_TM_domain-containing"/>
</dbReference>
<reference evidence="6" key="2">
    <citation type="submission" date="2025-09" db="UniProtKB">
        <authorList>
            <consortium name="Ensembl"/>
        </authorList>
    </citation>
    <scope>IDENTIFICATION</scope>
</reference>
<protein>
    <recommendedName>
        <fullName evidence="5">LRRNT domain-containing protein</fullName>
    </recommendedName>
</protein>
<dbReference type="InterPro" id="IPR000372">
    <property type="entry name" value="LRRNT"/>
</dbReference>
<name>A0A8C3QXA3_9PASS</name>
<dbReference type="Gene3D" id="3.80.10.10">
    <property type="entry name" value="Ribonuclease Inhibitor"/>
    <property type="match status" value="2"/>
</dbReference>
<dbReference type="AlphaFoldDB" id="A0A8C3QXA3"/>
<keyword evidence="3" id="KW-0677">Repeat</keyword>
<dbReference type="InterPro" id="IPR001611">
    <property type="entry name" value="Leu-rich_rpt"/>
</dbReference>
<keyword evidence="4" id="KW-0472">Membrane</keyword>
<feature type="domain" description="LRRNT" evidence="5">
    <location>
        <begin position="69"/>
        <end position="101"/>
    </location>
</feature>
<dbReference type="Proteomes" id="UP000694396">
    <property type="component" value="Unplaced"/>
</dbReference>
<dbReference type="InterPro" id="IPR032675">
    <property type="entry name" value="LRR_dom_sf"/>
</dbReference>
<keyword evidence="7" id="KW-1185">Reference proteome</keyword>
<dbReference type="Ensembl" id="ENSCRFT00000012984.1">
    <property type="protein sequence ID" value="ENSCRFP00000012552.1"/>
    <property type="gene ID" value="ENSCRFG00000009728.1"/>
</dbReference>
<dbReference type="PRINTS" id="PR00019">
    <property type="entry name" value="LEURICHRPT"/>
</dbReference>
<evidence type="ECO:0000256" key="3">
    <source>
        <dbReference type="ARBA" id="ARBA00022737"/>
    </source>
</evidence>
<dbReference type="SMART" id="SM00369">
    <property type="entry name" value="LRR_TYP"/>
    <property type="match status" value="3"/>
</dbReference>
<evidence type="ECO:0000313" key="7">
    <source>
        <dbReference type="Proteomes" id="UP000694396"/>
    </source>
</evidence>
<evidence type="ECO:0000259" key="5">
    <source>
        <dbReference type="SMART" id="SM00013"/>
    </source>
</evidence>
<sequence>MELALPCQGESKPVWGGCSLGSSPLPCFSLGGTLCVHTGVSPFWEGGGGPRDLIPALLIWHGWWSPAKACPAACRCSPGEVDCSERGLREVPWSLSPNTSALWLGYNFITVLGPRSFPLLPGLRLLSLVHNRLELIHSQALLGLRELQELDLSHNHLTVLTPETFLPLTSLATLNLGSNRLGELEPGVLDALPQLQALLLQDNPWVCSCSILPLWRWLSHNREKVRGECPEGCVPKPPCPLHQLNKYPIMAFGDESFRQCQDTSLSPQHYIAFFIIGPFSFIASIFFCTFLGSLVVLCPGQAVLHPRPFLVVCTHLLQTSPRGPVRGSSVPGIALGFLGVPQDGGKLPLPGGSSLQLSSLQGMG</sequence>
<evidence type="ECO:0000256" key="4">
    <source>
        <dbReference type="SAM" id="Phobius"/>
    </source>
</evidence>
<dbReference type="Pfam" id="PF13855">
    <property type="entry name" value="LRR_8"/>
    <property type="match status" value="1"/>
</dbReference>
<dbReference type="PROSITE" id="PS51450">
    <property type="entry name" value="LRR"/>
    <property type="match status" value="1"/>
</dbReference>
<dbReference type="PANTHER" id="PTHR24369:SF213">
    <property type="entry name" value="INSULIN LIKE GROWTH FACTOR BINDING PROTEIN ACID LABILE SUBUNIT"/>
    <property type="match status" value="1"/>
</dbReference>
<keyword evidence="4" id="KW-0812">Transmembrane</keyword>
<evidence type="ECO:0000313" key="6">
    <source>
        <dbReference type="Ensembl" id="ENSCRFP00000012552.1"/>
    </source>
</evidence>
<dbReference type="Pfam" id="PF01462">
    <property type="entry name" value="LRRNT"/>
    <property type="match status" value="1"/>
</dbReference>
<proteinExistence type="predicted"/>
<feature type="transmembrane region" description="Helical" evidence="4">
    <location>
        <begin position="270"/>
        <end position="297"/>
    </location>
</feature>
<dbReference type="PANTHER" id="PTHR24369">
    <property type="entry name" value="ANTIGEN BSP, PUTATIVE-RELATED"/>
    <property type="match status" value="1"/>
</dbReference>
<evidence type="ECO:0000256" key="2">
    <source>
        <dbReference type="ARBA" id="ARBA00022729"/>
    </source>
</evidence>
<organism evidence="6 7">
    <name type="scientific">Cyanoderma ruficeps</name>
    <name type="common">rufous-capped babbler</name>
    <dbReference type="NCBI Taxonomy" id="181631"/>
    <lineage>
        <taxon>Eukaryota</taxon>
        <taxon>Metazoa</taxon>
        <taxon>Chordata</taxon>
        <taxon>Craniata</taxon>
        <taxon>Vertebrata</taxon>
        <taxon>Euteleostomi</taxon>
        <taxon>Archelosauria</taxon>
        <taxon>Archosauria</taxon>
        <taxon>Dinosauria</taxon>
        <taxon>Saurischia</taxon>
        <taxon>Theropoda</taxon>
        <taxon>Coelurosauria</taxon>
        <taxon>Aves</taxon>
        <taxon>Neognathae</taxon>
        <taxon>Neoaves</taxon>
        <taxon>Telluraves</taxon>
        <taxon>Australaves</taxon>
        <taxon>Passeriformes</taxon>
        <taxon>Sylvioidea</taxon>
        <taxon>Timaliidae</taxon>
        <taxon>Cyanoderma</taxon>
    </lineage>
</organism>
<dbReference type="SUPFAM" id="SSF52058">
    <property type="entry name" value="L domain-like"/>
    <property type="match status" value="1"/>
</dbReference>
<dbReference type="GO" id="GO:0005886">
    <property type="term" value="C:plasma membrane"/>
    <property type="evidence" value="ECO:0007669"/>
    <property type="project" value="TreeGrafter"/>
</dbReference>
<accession>A0A8C3QXA3</accession>
<dbReference type="SMART" id="SM00013">
    <property type="entry name" value="LRRNT"/>
    <property type="match status" value="1"/>
</dbReference>